<gene>
    <name evidence="1" type="ORF">RM446_10220</name>
</gene>
<organism evidence="1 2">
    <name type="scientific">Streptomonospora wellingtoniae</name>
    <dbReference type="NCBI Taxonomy" id="3075544"/>
    <lineage>
        <taxon>Bacteria</taxon>
        <taxon>Bacillati</taxon>
        <taxon>Actinomycetota</taxon>
        <taxon>Actinomycetes</taxon>
        <taxon>Streptosporangiales</taxon>
        <taxon>Nocardiopsidaceae</taxon>
        <taxon>Streptomonospora</taxon>
    </lineage>
</organism>
<reference evidence="2" key="1">
    <citation type="submission" date="2023-07" db="EMBL/GenBank/DDBJ databases">
        <title>30 novel species of actinomycetes from the DSMZ collection.</title>
        <authorList>
            <person name="Nouioui I."/>
        </authorList>
    </citation>
    <scope>NUCLEOTIDE SEQUENCE [LARGE SCALE GENOMIC DNA]</scope>
    <source>
        <strain evidence="2">DSM 45055</strain>
    </source>
</reference>
<comment type="caution">
    <text evidence="1">The sequence shown here is derived from an EMBL/GenBank/DDBJ whole genome shotgun (WGS) entry which is preliminary data.</text>
</comment>
<keyword evidence="2" id="KW-1185">Reference proteome</keyword>
<evidence type="ECO:0000313" key="2">
    <source>
        <dbReference type="Proteomes" id="UP001183226"/>
    </source>
</evidence>
<proteinExistence type="predicted"/>
<name>A0ABU2KTG7_9ACTN</name>
<dbReference type="RefSeq" id="WP_311544964.1">
    <property type="nucleotide sequence ID" value="NZ_JAVREK010000008.1"/>
</dbReference>
<dbReference type="EMBL" id="JAVREK010000008">
    <property type="protein sequence ID" value="MDT0302482.1"/>
    <property type="molecule type" value="Genomic_DNA"/>
</dbReference>
<dbReference type="Proteomes" id="UP001183226">
    <property type="component" value="Unassembled WGS sequence"/>
</dbReference>
<evidence type="ECO:0000313" key="1">
    <source>
        <dbReference type="EMBL" id="MDT0302482.1"/>
    </source>
</evidence>
<protein>
    <submittedName>
        <fullName evidence="1">Uncharacterized protein</fullName>
    </submittedName>
</protein>
<sequence>MSKLPMDKSTGFIPEDELVQLAEPPEDFAGGDVQTQSFTTAVCAGVSAIVSAASTISIAAGGGCPTTACTTQC</sequence>
<accession>A0ABU2KTG7</accession>